<dbReference type="Proteomes" id="UP000276133">
    <property type="component" value="Unassembled WGS sequence"/>
</dbReference>
<proteinExistence type="predicted"/>
<reference evidence="1 2" key="1">
    <citation type="journal article" date="2018" name="Sci. Rep.">
        <title>Genomic signatures of local adaptation to the degree of environmental predictability in rotifers.</title>
        <authorList>
            <person name="Franch-Gras L."/>
            <person name="Hahn C."/>
            <person name="Garcia-Roger E.M."/>
            <person name="Carmona M.J."/>
            <person name="Serra M."/>
            <person name="Gomez A."/>
        </authorList>
    </citation>
    <scope>NUCLEOTIDE SEQUENCE [LARGE SCALE GENOMIC DNA]</scope>
    <source>
        <strain evidence="1">HYR1</strain>
    </source>
</reference>
<comment type="caution">
    <text evidence="1">The sequence shown here is derived from an EMBL/GenBank/DDBJ whole genome shotgun (WGS) entry which is preliminary data.</text>
</comment>
<evidence type="ECO:0000313" key="2">
    <source>
        <dbReference type="Proteomes" id="UP000276133"/>
    </source>
</evidence>
<keyword evidence="2" id="KW-1185">Reference proteome</keyword>
<sequence length="90" mass="10739">MTNLVTNKIDEILLYIFVIRNELSEAMKHLEKHQEGQKAQFPILNNYDPEKYEKFCRNNDFLKNPYETHQSSSFIELPFTGRINSKEKDD</sequence>
<evidence type="ECO:0000313" key="1">
    <source>
        <dbReference type="EMBL" id="RNA25737.1"/>
    </source>
</evidence>
<protein>
    <submittedName>
        <fullName evidence="1">Uncharacterized protein</fullName>
    </submittedName>
</protein>
<gene>
    <name evidence="1" type="ORF">BpHYR1_023746</name>
</gene>
<dbReference type="EMBL" id="REGN01002867">
    <property type="protein sequence ID" value="RNA25737.1"/>
    <property type="molecule type" value="Genomic_DNA"/>
</dbReference>
<organism evidence="1 2">
    <name type="scientific">Brachionus plicatilis</name>
    <name type="common">Marine rotifer</name>
    <name type="synonym">Brachionus muelleri</name>
    <dbReference type="NCBI Taxonomy" id="10195"/>
    <lineage>
        <taxon>Eukaryota</taxon>
        <taxon>Metazoa</taxon>
        <taxon>Spiralia</taxon>
        <taxon>Gnathifera</taxon>
        <taxon>Rotifera</taxon>
        <taxon>Eurotatoria</taxon>
        <taxon>Monogononta</taxon>
        <taxon>Pseudotrocha</taxon>
        <taxon>Ploima</taxon>
        <taxon>Brachionidae</taxon>
        <taxon>Brachionus</taxon>
    </lineage>
</organism>
<dbReference type="AlphaFoldDB" id="A0A3M7RQW3"/>
<name>A0A3M7RQW3_BRAPC</name>
<accession>A0A3M7RQW3</accession>